<gene>
    <name evidence="4" type="ORF">HMPREF0293_1668</name>
</gene>
<keyword evidence="2" id="KW-0418">Kinase</keyword>
<keyword evidence="1" id="KW-0808">Transferase</keyword>
<feature type="non-terminal residue" evidence="4">
    <location>
        <position position="1"/>
    </location>
</feature>
<protein>
    <submittedName>
        <fullName evidence="4">Uncharacterized protein</fullName>
    </submittedName>
</protein>
<comment type="caution">
    <text evidence="4">The sequence shown here is derived from an EMBL/GenBank/DDBJ whole genome shotgun (WGS) entry which is preliminary data.</text>
</comment>
<reference evidence="4 5" key="1">
    <citation type="submission" date="2009-01" db="EMBL/GenBank/DDBJ databases">
        <authorList>
            <person name="Qin X."/>
            <person name="Bachman B."/>
            <person name="Battles P."/>
            <person name="Bell A."/>
            <person name="Bess C."/>
            <person name="Bickham C."/>
            <person name="Chaboub L."/>
            <person name="Chen D."/>
            <person name="Coyle M."/>
            <person name="Deiros D.R."/>
            <person name="Dinh H."/>
            <person name="Forbes L."/>
            <person name="Fowler G."/>
            <person name="Francisco L."/>
            <person name="Fu Q."/>
            <person name="Gubbala S."/>
            <person name="Hale W."/>
            <person name="Han Y."/>
            <person name="Hemphill L."/>
            <person name="Highlander S.K."/>
            <person name="Hirani K."/>
            <person name="Hogues M."/>
            <person name="Jackson L."/>
            <person name="Jakkamsetti A."/>
            <person name="Javaid M."/>
            <person name="Jiang H."/>
            <person name="Korchina V."/>
            <person name="Kovar C."/>
            <person name="Lara F."/>
            <person name="Lee S."/>
            <person name="Mata R."/>
            <person name="Mathew T."/>
            <person name="Moen C."/>
            <person name="Morales K."/>
            <person name="Munidasa M."/>
            <person name="Nazareth L."/>
            <person name="Ngo R."/>
            <person name="Nguyen L."/>
            <person name="Okwuonu G."/>
            <person name="Ongeri F."/>
            <person name="Patil S."/>
            <person name="Petrosino J."/>
            <person name="Pham C."/>
            <person name="Pham P."/>
            <person name="Pu L.-L."/>
            <person name="Puazo M."/>
            <person name="Raj R."/>
            <person name="Reid J."/>
            <person name="Rouhana J."/>
            <person name="Saada N."/>
            <person name="Shang Y."/>
            <person name="Simmons D."/>
            <person name="Thornton R."/>
            <person name="Warren J."/>
            <person name="Weissenberger G."/>
            <person name="Zhang J."/>
            <person name="Zhang L."/>
            <person name="Zhou C."/>
            <person name="Zhu D."/>
            <person name="Muzny D."/>
            <person name="Worley K."/>
            <person name="Gibbs R."/>
        </authorList>
    </citation>
    <scope>NUCLEOTIDE SEQUENCE [LARGE SCALE GENOMIC DNA]</scope>
    <source>
        <strain evidence="4 5">ATCC 51866</strain>
    </source>
</reference>
<dbReference type="InterPro" id="IPR050201">
    <property type="entry name" value="Bacterial_glucokinase"/>
</dbReference>
<organism evidence="4 5">
    <name type="scientific">Corynebacterium glucuronolyticum ATCC 51866</name>
    <dbReference type="NCBI Taxonomy" id="548478"/>
    <lineage>
        <taxon>Bacteria</taxon>
        <taxon>Bacillati</taxon>
        <taxon>Actinomycetota</taxon>
        <taxon>Actinomycetes</taxon>
        <taxon>Mycobacteriales</taxon>
        <taxon>Corynebacteriaceae</taxon>
        <taxon>Corynebacterium</taxon>
    </lineage>
</organism>
<feature type="non-terminal residue" evidence="4">
    <location>
        <position position="74"/>
    </location>
</feature>
<comment type="similarity">
    <text evidence="3">Belongs to the bacterial glucokinase family.</text>
</comment>
<evidence type="ECO:0000256" key="1">
    <source>
        <dbReference type="ARBA" id="ARBA00022679"/>
    </source>
</evidence>
<sequence length="74" mass="7766">RTYACAEHPSLAAILADFTAGLSQPVQTAVVAIAGLLDGDVLINSNLPWTVSLSATRAQSGLRELQLINDFEAV</sequence>
<evidence type="ECO:0000256" key="2">
    <source>
        <dbReference type="ARBA" id="ARBA00022777"/>
    </source>
</evidence>
<keyword evidence="5" id="KW-1185">Reference proteome</keyword>
<evidence type="ECO:0000313" key="5">
    <source>
        <dbReference type="Proteomes" id="UP000006237"/>
    </source>
</evidence>
<dbReference type="InterPro" id="IPR003836">
    <property type="entry name" value="Glucokinase"/>
</dbReference>
<dbReference type="Gene3D" id="3.30.420.40">
    <property type="match status" value="1"/>
</dbReference>
<dbReference type="EMBL" id="ACHF01000055">
    <property type="protein sequence ID" value="EEI62845.1"/>
    <property type="molecule type" value="Genomic_DNA"/>
</dbReference>
<dbReference type="PANTHER" id="PTHR47690:SF1">
    <property type="entry name" value="GLUCOKINASE"/>
    <property type="match status" value="1"/>
</dbReference>
<dbReference type="Pfam" id="PF02685">
    <property type="entry name" value="Glucokinase"/>
    <property type="match status" value="1"/>
</dbReference>
<dbReference type="Proteomes" id="UP000006237">
    <property type="component" value="Unassembled WGS sequence"/>
</dbReference>
<evidence type="ECO:0000313" key="4">
    <source>
        <dbReference type="EMBL" id="EEI62845.1"/>
    </source>
</evidence>
<name>A0ABM9XNX4_9CORY</name>
<proteinExistence type="inferred from homology"/>
<accession>A0ABM9XNX4</accession>
<dbReference type="PANTHER" id="PTHR47690">
    <property type="entry name" value="GLUCOKINASE"/>
    <property type="match status" value="1"/>
</dbReference>
<dbReference type="InterPro" id="IPR043129">
    <property type="entry name" value="ATPase_NBD"/>
</dbReference>
<dbReference type="SUPFAM" id="SSF53067">
    <property type="entry name" value="Actin-like ATPase domain"/>
    <property type="match status" value="1"/>
</dbReference>
<evidence type="ECO:0000256" key="3">
    <source>
        <dbReference type="RuleBase" id="RU004046"/>
    </source>
</evidence>